<gene>
    <name evidence="3" type="ORF">OEA41_003830</name>
</gene>
<accession>A0AAE0DJC8</accession>
<comment type="caution">
    <text evidence="3">The sequence shown here is derived from an EMBL/GenBank/DDBJ whole genome shotgun (WGS) entry which is preliminary data.</text>
</comment>
<dbReference type="EMBL" id="JASNWA010000008">
    <property type="protein sequence ID" value="KAK3171746.1"/>
    <property type="molecule type" value="Genomic_DNA"/>
</dbReference>
<feature type="compositionally biased region" description="Polar residues" evidence="1">
    <location>
        <begin position="291"/>
        <end position="311"/>
    </location>
</feature>
<evidence type="ECO:0000313" key="3">
    <source>
        <dbReference type="EMBL" id="KAK3171746.1"/>
    </source>
</evidence>
<evidence type="ECO:0008006" key="5">
    <source>
        <dbReference type="Google" id="ProtNLM"/>
    </source>
</evidence>
<proteinExistence type="predicted"/>
<feature type="region of interest" description="Disordered" evidence="1">
    <location>
        <begin position="1"/>
        <end position="42"/>
    </location>
</feature>
<name>A0AAE0DJC8_9LECA</name>
<evidence type="ECO:0000256" key="2">
    <source>
        <dbReference type="SAM" id="Phobius"/>
    </source>
</evidence>
<dbReference type="AlphaFoldDB" id="A0AAE0DJC8"/>
<feature type="transmembrane region" description="Helical" evidence="2">
    <location>
        <begin position="132"/>
        <end position="153"/>
    </location>
</feature>
<protein>
    <recommendedName>
        <fullName evidence="5">Transmembrane protein</fullName>
    </recommendedName>
</protein>
<feature type="compositionally biased region" description="Polar residues" evidence="1">
    <location>
        <begin position="246"/>
        <end position="264"/>
    </location>
</feature>
<keyword evidence="2" id="KW-0812">Transmembrane</keyword>
<feature type="region of interest" description="Disordered" evidence="1">
    <location>
        <begin position="287"/>
        <end position="363"/>
    </location>
</feature>
<feature type="compositionally biased region" description="Polar residues" evidence="1">
    <location>
        <begin position="14"/>
        <end position="37"/>
    </location>
</feature>
<keyword evidence="2" id="KW-0472">Membrane</keyword>
<keyword evidence="4" id="KW-1185">Reference proteome</keyword>
<sequence length="363" mass="40118">MRWTAPTPSKPVRTRSSSARGQQPSYKSVSQDPSQPSLAEHVEDVPAISEQPDLSGPPPHGFRTTAYQTIPSCLIVITGAVTGMIISALVPPDGWDCRHWGKIMILFAWLLSAALDSLLNYLLPLNHGHQTLFFWVTGLKDLLIAIATMGGIITTQIGVFNRCSCYTLWGKTGLALPQMPEVATVLRHRLSTVYPALIFVCVGIQLLLIPLFICVRYRHALRVFLQRDDAKSNAARLWKKRKGTSGLEQGQPKNNDSIELQNSTEDPDDIEDRDSFMEDVLAPLSAAQVEPNASNSRASGMQPPSRSNSNRPAIAEPRRRLTEPYNESDSSMAVPASSFRSRPLDERAFVRKPVPRLPRTQGS</sequence>
<feature type="transmembrane region" description="Helical" evidence="2">
    <location>
        <begin position="193"/>
        <end position="215"/>
    </location>
</feature>
<feature type="region of interest" description="Disordered" evidence="1">
    <location>
        <begin position="241"/>
        <end position="271"/>
    </location>
</feature>
<reference evidence="3" key="1">
    <citation type="submission" date="2022-11" db="EMBL/GenBank/DDBJ databases">
        <title>Chromosomal genome sequence assembly and mating type (MAT) locus characterization of the leprose asexual lichenized fungus Lepraria neglecta (Nyl.) Erichsen.</title>
        <authorList>
            <person name="Allen J.L."/>
            <person name="Pfeffer B."/>
        </authorList>
    </citation>
    <scope>NUCLEOTIDE SEQUENCE</scope>
    <source>
        <strain evidence="3">Allen 5258</strain>
    </source>
</reference>
<feature type="transmembrane region" description="Helical" evidence="2">
    <location>
        <begin position="103"/>
        <end position="123"/>
    </location>
</feature>
<evidence type="ECO:0000256" key="1">
    <source>
        <dbReference type="SAM" id="MobiDB-lite"/>
    </source>
</evidence>
<organism evidence="3 4">
    <name type="scientific">Lepraria neglecta</name>
    <dbReference type="NCBI Taxonomy" id="209136"/>
    <lineage>
        <taxon>Eukaryota</taxon>
        <taxon>Fungi</taxon>
        <taxon>Dikarya</taxon>
        <taxon>Ascomycota</taxon>
        <taxon>Pezizomycotina</taxon>
        <taxon>Lecanoromycetes</taxon>
        <taxon>OSLEUM clade</taxon>
        <taxon>Lecanoromycetidae</taxon>
        <taxon>Lecanorales</taxon>
        <taxon>Lecanorineae</taxon>
        <taxon>Stereocaulaceae</taxon>
        <taxon>Lepraria</taxon>
    </lineage>
</organism>
<keyword evidence="2" id="KW-1133">Transmembrane helix</keyword>
<feature type="transmembrane region" description="Helical" evidence="2">
    <location>
        <begin position="73"/>
        <end position="91"/>
    </location>
</feature>
<dbReference type="Proteomes" id="UP001276659">
    <property type="component" value="Unassembled WGS sequence"/>
</dbReference>
<evidence type="ECO:0000313" key="4">
    <source>
        <dbReference type="Proteomes" id="UP001276659"/>
    </source>
</evidence>